<organism evidence="11 12">
    <name type="scientific">Glossina brevipalpis</name>
    <dbReference type="NCBI Taxonomy" id="37001"/>
    <lineage>
        <taxon>Eukaryota</taxon>
        <taxon>Metazoa</taxon>
        <taxon>Ecdysozoa</taxon>
        <taxon>Arthropoda</taxon>
        <taxon>Hexapoda</taxon>
        <taxon>Insecta</taxon>
        <taxon>Pterygota</taxon>
        <taxon>Neoptera</taxon>
        <taxon>Endopterygota</taxon>
        <taxon>Diptera</taxon>
        <taxon>Brachycera</taxon>
        <taxon>Muscomorpha</taxon>
        <taxon>Hippoboscoidea</taxon>
        <taxon>Glossinidae</taxon>
        <taxon>Glossina</taxon>
    </lineage>
</organism>
<evidence type="ECO:0000256" key="2">
    <source>
        <dbReference type="ARBA" id="ARBA00005814"/>
    </source>
</evidence>
<keyword evidence="6" id="KW-0067">ATP-binding</keyword>
<evidence type="ECO:0000256" key="3">
    <source>
        <dbReference type="ARBA" id="ARBA00022448"/>
    </source>
</evidence>
<keyword evidence="8 9" id="KW-0472">Membrane</keyword>
<dbReference type="PANTHER" id="PTHR48041:SF105">
    <property type="entry name" value="FI02074P"/>
    <property type="match status" value="1"/>
</dbReference>
<dbReference type="FunFam" id="3.40.50.300:FF:001077">
    <property type="entry name" value="Uncharacterized protein, isoform A"/>
    <property type="match status" value="1"/>
</dbReference>
<evidence type="ECO:0000256" key="6">
    <source>
        <dbReference type="ARBA" id="ARBA00022840"/>
    </source>
</evidence>
<accession>A0A1A9WST3</accession>
<keyword evidence="7 9" id="KW-1133">Transmembrane helix</keyword>
<dbReference type="GO" id="GO:0005524">
    <property type="term" value="F:ATP binding"/>
    <property type="evidence" value="ECO:0007669"/>
    <property type="project" value="UniProtKB-KW"/>
</dbReference>
<keyword evidence="3" id="KW-0813">Transport</keyword>
<dbReference type="GO" id="GO:0016887">
    <property type="term" value="F:ATP hydrolysis activity"/>
    <property type="evidence" value="ECO:0007669"/>
    <property type="project" value="InterPro"/>
</dbReference>
<dbReference type="GO" id="GO:0140359">
    <property type="term" value="F:ABC-type transporter activity"/>
    <property type="evidence" value="ECO:0007669"/>
    <property type="project" value="InterPro"/>
</dbReference>
<dbReference type="AlphaFoldDB" id="A0A1A9WST3"/>
<comment type="similarity">
    <text evidence="2">Belongs to the ABC transporter superfamily. ABCG family. Eye pigment precursor importer (TC 3.A.1.204) subfamily.</text>
</comment>
<dbReference type="Pfam" id="PF00005">
    <property type="entry name" value="ABC_tran"/>
    <property type="match status" value="1"/>
</dbReference>
<dbReference type="InterPro" id="IPR050352">
    <property type="entry name" value="ABCG_transporters"/>
</dbReference>
<dbReference type="InterPro" id="IPR003593">
    <property type="entry name" value="AAA+_ATPase"/>
</dbReference>
<keyword evidence="5" id="KW-0547">Nucleotide-binding</keyword>
<evidence type="ECO:0000313" key="11">
    <source>
        <dbReference type="EnsemblMetazoa" id="GBRI030689-PA"/>
    </source>
</evidence>
<protein>
    <recommendedName>
        <fullName evidence="10">ABC transporter domain-containing protein</fullName>
    </recommendedName>
</protein>
<dbReference type="STRING" id="37001.A0A1A9WST3"/>
<evidence type="ECO:0000256" key="1">
    <source>
        <dbReference type="ARBA" id="ARBA00004141"/>
    </source>
</evidence>
<dbReference type="SUPFAM" id="SSF52540">
    <property type="entry name" value="P-loop containing nucleoside triphosphate hydrolases"/>
    <property type="match status" value="1"/>
</dbReference>
<dbReference type="Proteomes" id="UP000091820">
    <property type="component" value="Unassembled WGS sequence"/>
</dbReference>
<name>A0A1A9WST3_9MUSC</name>
<dbReference type="EnsemblMetazoa" id="GBRI030689-RA">
    <property type="protein sequence ID" value="GBRI030689-PA"/>
    <property type="gene ID" value="GBRI030689"/>
</dbReference>
<sequence>MQMQLKPSFQEQLDVKFQDVFYTVKVFKNYVQTNGKLDILHGVSGSFLHGKLSAIMGSSGAGKSSLLNALSGYVTIGVSGYIICDRKNTCYITQEDIHRENFTVGELMNLACNLKLGPKQRLKKTQIINDILIKLNMDHRINVEPYKLSGGEQKRLSIALELVANPKILFLDEPISGLDEVTARQCIQLLSTLAKHGHTIVCTVHQPSATIFNCFDSVYVLGKGQCVYQGSPQCLISFLRHIERECPTHYSPPDYIIELCDFEQEKVIPLMSEIMENGKYIYNDTEIKIINNIDDIQKPFRQTFALQTSLNDSYHKRSIKRRACIIIKHMRHFLKKYNTKNEEISQFHQFKVLFNFMIMKIIRARIPLLLQFLHHIMVGVCMGLLNWNKGNEGALMYGHMKFCIVNILMVAYTQIIIPVLRYPTEVKTLKKEIFNHWYSLSPYYAAFCLSRIPLQVYADDAKRKR</sequence>
<proteinExistence type="inferred from homology"/>
<evidence type="ECO:0000256" key="4">
    <source>
        <dbReference type="ARBA" id="ARBA00022692"/>
    </source>
</evidence>
<feature type="domain" description="ABC transporter" evidence="10">
    <location>
        <begin position="15"/>
        <end position="248"/>
    </location>
</feature>
<evidence type="ECO:0000256" key="9">
    <source>
        <dbReference type="SAM" id="Phobius"/>
    </source>
</evidence>
<dbReference type="InterPro" id="IPR003439">
    <property type="entry name" value="ABC_transporter-like_ATP-bd"/>
</dbReference>
<dbReference type="InterPro" id="IPR027417">
    <property type="entry name" value="P-loop_NTPase"/>
</dbReference>
<reference evidence="11" key="2">
    <citation type="submission" date="2020-05" db="UniProtKB">
        <authorList>
            <consortium name="EnsemblMetazoa"/>
        </authorList>
    </citation>
    <scope>IDENTIFICATION</scope>
    <source>
        <strain evidence="11">IAEA</strain>
    </source>
</reference>
<dbReference type="Gene3D" id="3.40.50.300">
    <property type="entry name" value="P-loop containing nucleotide triphosphate hydrolases"/>
    <property type="match status" value="1"/>
</dbReference>
<dbReference type="InterPro" id="IPR017871">
    <property type="entry name" value="ABC_transporter-like_CS"/>
</dbReference>
<dbReference type="InterPro" id="IPR013525">
    <property type="entry name" value="ABC2_TM"/>
</dbReference>
<evidence type="ECO:0000256" key="7">
    <source>
        <dbReference type="ARBA" id="ARBA00022989"/>
    </source>
</evidence>
<feature type="transmembrane region" description="Helical" evidence="9">
    <location>
        <begin position="399"/>
        <end position="420"/>
    </location>
</feature>
<dbReference type="PROSITE" id="PS00211">
    <property type="entry name" value="ABC_TRANSPORTER_1"/>
    <property type="match status" value="1"/>
</dbReference>
<dbReference type="SMART" id="SM00382">
    <property type="entry name" value="AAA"/>
    <property type="match status" value="1"/>
</dbReference>
<dbReference type="GO" id="GO:0005886">
    <property type="term" value="C:plasma membrane"/>
    <property type="evidence" value="ECO:0007669"/>
    <property type="project" value="TreeGrafter"/>
</dbReference>
<feature type="transmembrane region" description="Helical" evidence="9">
    <location>
        <begin position="366"/>
        <end position="387"/>
    </location>
</feature>
<keyword evidence="12" id="KW-1185">Reference proteome</keyword>
<evidence type="ECO:0000256" key="8">
    <source>
        <dbReference type="ARBA" id="ARBA00023136"/>
    </source>
</evidence>
<comment type="subcellular location">
    <subcellularLocation>
        <location evidence="1">Membrane</location>
        <topology evidence="1">Multi-pass membrane protein</topology>
    </subcellularLocation>
</comment>
<dbReference type="PANTHER" id="PTHR48041">
    <property type="entry name" value="ABC TRANSPORTER G FAMILY MEMBER 28"/>
    <property type="match status" value="1"/>
</dbReference>
<evidence type="ECO:0000313" key="12">
    <source>
        <dbReference type="Proteomes" id="UP000091820"/>
    </source>
</evidence>
<reference evidence="12" key="1">
    <citation type="submission" date="2014-03" db="EMBL/GenBank/DDBJ databases">
        <authorList>
            <person name="Aksoy S."/>
            <person name="Warren W."/>
            <person name="Wilson R.K."/>
        </authorList>
    </citation>
    <scope>NUCLEOTIDE SEQUENCE [LARGE SCALE GENOMIC DNA]</scope>
    <source>
        <strain evidence="12">IAEA</strain>
    </source>
</reference>
<dbReference type="PROSITE" id="PS50893">
    <property type="entry name" value="ABC_TRANSPORTER_2"/>
    <property type="match status" value="1"/>
</dbReference>
<keyword evidence="4 9" id="KW-0812">Transmembrane</keyword>
<evidence type="ECO:0000259" key="10">
    <source>
        <dbReference type="PROSITE" id="PS50893"/>
    </source>
</evidence>
<evidence type="ECO:0000256" key="5">
    <source>
        <dbReference type="ARBA" id="ARBA00022741"/>
    </source>
</evidence>
<dbReference type="Pfam" id="PF01061">
    <property type="entry name" value="ABC2_membrane"/>
    <property type="match status" value="1"/>
</dbReference>
<dbReference type="VEuPathDB" id="VectorBase:GBRI030689"/>